<evidence type="ECO:0000313" key="3">
    <source>
        <dbReference type="Proteomes" id="UP001165083"/>
    </source>
</evidence>
<protein>
    <submittedName>
        <fullName evidence="2">Unnamed protein product</fullName>
    </submittedName>
</protein>
<sequence length="119" mass="13271">MPESQQAEAPVSANDVNVTAIKPHKSANAKKEYRVLCCGNSWQDLLIIPLCLLGVYTLLGALFALCTRSVLQTDDTNTALWMFFVFYVFFIAMLGLVLGTVAYNRKMLKAHENDNPEDL</sequence>
<proteinExistence type="predicted"/>
<dbReference type="AlphaFoldDB" id="A0A9W6YIU8"/>
<evidence type="ECO:0000256" key="1">
    <source>
        <dbReference type="SAM" id="Phobius"/>
    </source>
</evidence>
<dbReference type="EMBL" id="BSXW01012417">
    <property type="protein sequence ID" value="GMF64513.1"/>
    <property type="molecule type" value="Genomic_DNA"/>
</dbReference>
<feature type="transmembrane region" description="Helical" evidence="1">
    <location>
        <begin position="46"/>
        <end position="67"/>
    </location>
</feature>
<dbReference type="OrthoDB" id="78780at2759"/>
<organism evidence="2 3">
    <name type="scientific">Phytophthora lilii</name>
    <dbReference type="NCBI Taxonomy" id="2077276"/>
    <lineage>
        <taxon>Eukaryota</taxon>
        <taxon>Sar</taxon>
        <taxon>Stramenopiles</taxon>
        <taxon>Oomycota</taxon>
        <taxon>Peronosporomycetes</taxon>
        <taxon>Peronosporales</taxon>
        <taxon>Peronosporaceae</taxon>
        <taxon>Phytophthora</taxon>
    </lineage>
</organism>
<evidence type="ECO:0000313" key="2">
    <source>
        <dbReference type="EMBL" id="GMF64513.1"/>
    </source>
</evidence>
<feature type="transmembrane region" description="Helical" evidence="1">
    <location>
        <begin position="79"/>
        <end position="103"/>
    </location>
</feature>
<reference evidence="2" key="1">
    <citation type="submission" date="2023-04" db="EMBL/GenBank/DDBJ databases">
        <title>Phytophthora lilii NBRC 32176.</title>
        <authorList>
            <person name="Ichikawa N."/>
            <person name="Sato H."/>
            <person name="Tonouchi N."/>
        </authorList>
    </citation>
    <scope>NUCLEOTIDE SEQUENCE</scope>
    <source>
        <strain evidence="2">NBRC 32176</strain>
    </source>
</reference>
<keyword evidence="1" id="KW-0472">Membrane</keyword>
<keyword evidence="3" id="KW-1185">Reference proteome</keyword>
<comment type="caution">
    <text evidence="2">The sequence shown here is derived from an EMBL/GenBank/DDBJ whole genome shotgun (WGS) entry which is preliminary data.</text>
</comment>
<keyword evidence="1" id="KW-1133">Transmembrane helix</keyword>
<keyword evidence="1" id="KW-0812">Transmembrane</keyword>
<name>A0A9W6YIU8_9STRA</name>
<dbReference type="Proteomes" id="UP001165083">
    <property type="component" value="Unassembled WGS sequence"/>
</dbReference>
<gene>
    <name evidence="2" type="ORF">Plil01_001730500</name>
</gene>
<accession>A0A9W6YIU8</accession>